<proteinExistence type="predicted"/>
<dbReference type="AlphaFoldDB" id="A0A7X0D7N0"/>
<organism evidence="1 2">
    <name type="scientific">Nocardiopsis mwathae</name>
    <dbReference type="NCBI Taxonomy" id="1472723"/>
    <lineage>
        <taxon>Bacteria</taxon>
        <taxon>Bacillati</taxon>
        <taxon>Actinomycetota</taxon>
        <taxon>Actinomycetes</taxon>
        <taxon>Streptosporangiales</taxon>
        <taxon>Nocardiopsidaceae</taxon>
        <taxon>Nocardiopsis</taxon>
    </lineage>
</organism>
<sequence>MEPRLFKRLRYPFPTLVNEHAAAMQEHTERHWIDGECRGFVAPDIAEGFKRARTAYMTSYFFPMATWERLLPLARMMVFSIYQDDIYEKASPEQVRRIREGTVSVARGERMPEETGVMLAGLIAGVRAGALRFIPEDAVQRWADDVDLYFEGLEEETYYVRTGRFPTIERYQVFRERALMLHPFMSLKEVETGVVLPPEVHAHSTVQRLKSLAVRVIGRFNEFQSYDKDIKTGMGNVNLIGVVAHDRDIGIQEASEYALRLHDEELAEFVELQHGLPEFDGWHDAVANHIHHISFVISGWRGVDSKIDRYDPEFYLDQDRLRTSVHVPDRNPHT</sequence>
<protein>
    <recommendedName>
        <fullName evidence="3">Terpene synthase</fullName>
    </recommendedName>
</protein>
<dbReference type="Proteomes" id="UP000546642">
    <property type="component" value="Unassembled WGS sequence"/>
</dbReference>
<gene>
    <name evidence="1" type="ORF">HNR23_004857</name>
</gene>
<dbReference type="Pfam" id="PF19086">
    <property type="entry name" value="Terpene_syn_C_2"/>
    <property type="match status" value="1"/>
</dbReference>
<evidence type="ECO:0000313" key="2">
    <source>
        <dbReference type="Proteomes" id="UP000546642"/>
    </source>
</evidence>
<evidence type="ECO:0000313" key="1">
    <source>
        <dbReference type="EMBL" id="MBB6174797.1"/>
    </source>
</evidence>
<evidence type="ECO:0008006" key="3">
    <source>
        <dbReference type="Google" id="ProtNLM"/>
    </source>
</evidence>
<dbReference type="RefSeq" id="WP_184079062.1">
    <property type="nucleotide sequence ID" value="NZ_JACHDS010000001.1"/>
</dbReference>
<accession>A0A7X0D7N0</accession>
<dbReference type="SUPFAM" id="SSF48576">
    <property type="entry name" value="Terpenoid synthases"/>
    <property type="match status" value="1"/>
</dbReference>
<name>A0A7X0D7N0_9ACTN</name>
<dbReference type="Gene3D" id="1.10.600.10">
    <property type="entry name" value="Farnesyl Diphosphate Synthase"/>
    <property type="match status" value="1"/>
</dbReference>
<comment type="caution">
    <text evidence="1">The sequence shown here is derived from an EMBL/GenBank/DDBJ whole genome shotgun (WGS) entry which is preliminary data.</text>
</comment>
<dbReference type="InterPro" id="IPR008949">
    <property type="entry name" value="Isoprenoid_synthase_dom_sf"/>
</dbReference>
<reference evidence="1 2" key="1">
    <citation type="submission" date="2020-08" db="EMBL/GenBank/DDBJ databases">
        <title>Sequencing the genomes of 1000 actinobacteria strains.</title>
        <authorList>
            <person name="Klenk H.-P."/>
        </authorList>
    </citation>
    <scope>NUCLEOTIDE SEQUENCE [LARGE SCALE GENOMIC DNA]</scope>
    <source>
        <strain evidence="1 2">DSM 46659</strain>
    </source>
</reference>
<keyword evidence="2" id="KW-1185">Reference proteome</keyword>
<dbReference type="EMBL" id="JACHDS010000001">
    <property type="protein sequence ID" value="MBB6174797.1"/>
    <property type="molecule type" value="Genomic_DNA"/>
</dbReference>